<dbReference type="AlphaFoldDB" id="M7BNE8"/>
<protein>
    <submittedName>
        <fullName evidence="1">Uncharacterized protein</fullName>
    </submittedName>
</protein>
<gene>
    <name evidence="1" type="ORF">UY3_09254</name>
</gene>
<dbReference type="EMBL" id="KB535465">
    <property type="protein sequence ID" value="EMP33543.1"/>
    <property type="molecule type" value="Genomic_DNA"/>
</dbReference>
<reference evidence="2" key="1">
    <citation type="journal article" date="2013" name="Nat. Genet.">
        <title>The draft genomes of soft-shell turtle and green sea turtle yield insights into the development and evolution of the turtle-specific body plan.</title>
        <authorList>
            <person name="Wang Z."/>
            <person name="Pascual-Anaya J."/>
            <person name="Zadissa A."/>
            <person name="Li W."/>
            <person name="Niimura Y."/>
            <person name="Huang Z."/>
            <person name="Li C."/>
            <person name="White S."/>
            <person name="Xiong Z."/>
            <person name="Fang D."/>
            <person name="Wang B."/>
            <person name="Ming Y."/>
            <person name="Chen Y."/>
            <person name="Zheng Y."/>
            <person name="Kuraku S."/>
            <person name="Pignatelli M."/>
            <person name="Herrero J."/>
            <person name="Beal K."/>
            <person name="Nozawa M."/>
            <person name="Li Q."/>
            <person name="Wang J."/>
            <person name="Zhang H."/>
            <person name="Yu L."/>
            <person name="Shigenobu S."/>
            <person name="Wang J."/>
            <person name="Liu J."/>
            <person name="Flicek P."/>
            <person name="Searle S."/>
            <person name="Wang J."/>
            <person name="Kuratani S."/>
            <person name="Yin Y."/>
            <person name="Aken B."/>
            <person name="Zhang G."/>
            <person name="Irie N."/>
        </authorList>
    </citation>
    <scope>NUCLEOTIDE SEQUENCE [LARGE SCALE GENOMIC DNA]</scope>
</reference>
<organism evidence="1 2">
    <name type="scientific">Chelonia mydas</name>
    <name type="common">Green sea-turtle</name>
    <name type="synonym">Chelonia agassizi</name>
    <dbReference type="NCBI Taxonomy" id="8469"/>
    <lineage>
        <taxon>Eukaryota</taxon>
        <taxon>Metazoa</taxon>
        <taxon>Chordata</taxon>
        <taxon>Craniata</taxon>
        <taxon>Vertebrata</taxon>
        <taxon>Euteleostomi</taxon>
        <taxon>Archelosauria</taxon>
        <taxon>Testudinata</taxon>
        <taxon>Testudines</taxon>
        <taxon>Cryptodira</taxon>
        <taxon>Durocryptodira</taxon>
        <taxon>Americhelydia</taxon>
        <taxon>Chelonioidea</taxon>
        <taxon>Cheloniidae</taxon>
        <taxon>Chelonia</taxon>
    </lineage>
</organism>
<proteinExistence type="predicted"/>
<name>M7BNE8_CHEMY</name>
<keyword evidence="2" id="KW-1185">Reference proteome</keyword>
<sequence>MRPELRFESESEHCSLLYYRNDKNDIYRPDYHDPSVSTERFTLYGIVSPLGLGPYPPLGFILYTVNKFVNRNSRLSMQTLFEQLLVRSAKPSKKYSHNLMSTSFTRGVDDDP</sequence>
<evidence type="ECO:0000313" key="2">
    <source>
        <dbReference type="Proteomes" id="UP000031443"/>
    </source>
</evidence>
<accession>M7BNE8</accession>
<evidence type="ECO:0000313" key="1">
    <source>
        <dbReference type="EMBL" id="EMP33543.1"/>
    </source>
</evidence>
<dbReference type="Proteomes" id="UP000031443">
    <property type="component" value="Unassembled WGS sequence"/>
</dbReference>